<dbReference type="AlphaFoldDB" id="A0A8S2EY84"/>
<protein>
    <submittedName>
        <fullName evidence="1">Uncharacterized protein</fullName>
    </submittedName>
</protein>
<dbReference type="Proteomes" id="UP000677228">
    <property type="component" value="Unassembled WGS sequence"/>
</dbReference>
<dbReference type="Proteomes" id="UP000682733">
    <property type="component" value="Unassembled WGS sequence"/>
</dbReference>
<proteinExistence type="predicted"/>
<gene>
    <name evidence="1" type="ORF">OVA965_LOCUS30421</name>
    <name evidence="2" type="ORF">TMI583_LOCUS31222</name>
</gene>
<dbReference type="EMBL" id="CAJOBA010043722">
    <property type="protein sequence ID" value="CAF4153816.1"/>
    <property type="molecule type" value="Genomic_DNA"/>
</dbReference>
<sequence length="188" mass="21875">MVSIRLPGKYVRFRNTNDLQQEKVEELSDMIMVNLNRKPITETPHIPVHHEKEISSPTNNAPPEPLFEIIDTNVKISGKPIDQWNLAEVDVWFKVHNVNPQLRGLYSFRTGKELVIYSECLLKEWQQQYARYTERYARKYDGADLPEDQFIVLVSALRELHVRQMEEAKTIQGKAAVLKPKSTTCEIL</sequence>
<evidence type="ECO:0000313" key="1">
    <source>
        <dbReference type="EMBL" id="CAF1342767.1"/>
    </source>
</evidence>
<name>A0A8S2EY84_9BILA</name>
<reference evidence="1" key="1">
    <citation type="submission" date="2021-02" db="EMBL/GenBank/DDBJ databases">
        <authorList>
            <person name="Nowell W R."/>
        </authorList>
    </citation>
    <scope>NUCLEOTIDE SEQUENCE</scope>
</reference>
<accession>A0A8S2EY84</accession>
<evidence type="ECO:0000313" key="3">
    <source>
        <dbReference type="Proteomes" id="UP000677228"/>
    </source>
</evidence>
<organism evidence="1 3">
    <name type="scientific">Didymodactylos carnosus</name>
    <dbReference type="NCBI Taxonomy" id="1234261"/>
    <lineage>
        <taxon>Eukaryota</taxon>
        <taxon>Metazoa</taxon>
        <taxon>Spiralia</taxon>
        <taxon>Gnathifera</taxon>
        <taxon>Rotifera</taxon>
        <taxon>Eurotatoria</taxon>
        <taxon>Bdelloidea</taxon>
        <taxon>Philodinida</taxon>
        <taxon>Philodinidae</taxon>
        <taxon>Didymodactylos</taxon>
    </lineage>
</organism>
<evidence type="ECO:0000313" key="2">
    <source>
        <dbReference type="EMBL" id="CAF4153816.1"/>
    </source>
</evidence>
<comment type="caution">
    <text evidence="1">The sequence shown here is derived from an EMBL/GenBank/DDBJ whole genome shotgun (WGS) entry which is preliminary data.</text>
</comment>
<dbReference type="EMBL" id="CAJNOK010022095">
    <property type="protein sequence ID" value="CAF1342767.1"/>
    <property type="molecule type" value="Genomic_DNA"/>
</dbReference>